<dbReference type="PANTHER" id="PTHR48081">
    <property type="entry name" value="AB HYDROLASE SUPERFAMILY PROTEIN C4A8.06C"/>
    <property type="match status" value="1"/>
</dbReference>
<dbReference type="InterPro" id="IPR029058">
    <property type="entry name" value="AB_hydrolase_fold"/>
</dbReference>
<sequence>MSTLTRPPYDPELKAALDLMPTRPPLSNDSLPTARTNRFTPPIEKVLDGHEVVVVDHTVTSFDGREIIVSTMQRADHERTDGPAVFSIHGGGMILGDRWVGAEALVKWVETYDAVAATVEYRLAPEHPDPTPIEDCYAALVWFVEHSDELRFDTRHLMVAGGSAGGGLAAGTVLLARDRRGPQIAAQLLMYPMLDDSDTSVSSQQYENIGIWNRNDNRFGWASLLGDRVGTAEVSIYAAPARATDLSGLPPAYLDVGSAEVFRDEVVAYATKIWHDGGEAELHVWNGGFHGYEMIATSALSIVTRAAREAWVRRHLGF</sequence>
<proteinExistence type="predicted"/>
<organism evidence="3 4">
    <name type="scientific">Subtercola lobariae</name>
    <dbReference type="NCBI Taxonomy" id="1588641"/>
    <lineage>
        <taxon>Bacteria</taxon>
        <taxon>Bacillati</taxon>
        <taxon>Actinomycetota</taxon>
        <taxon>Actinomycetes</taxon>
        <taxon>Micrococcales</taxon>
        <taxon>Microbacteriaceae</taxon>
        <taxon>Subtercola</taxon>
    </lineage>
</organism>
<evidence type="ECO:0000256" key="1">
    <source>
        <dbReference type="ARBA" id="ARBA00022801"/>
    </source>
</evidence>
<keyword evidence="4" id="KW-1185">Reference proteome</keyword>
<accession>A0A917B1D9</accession>
<dbReference type="InterPro" id="IPR013094">
    <property type="entry name" value="AB_hydrolase_3"/>
</dbReference>
<dbReference type="GO" id="GO:0016787">
    <property type="term" value="F:hydrolase activity"/>
    <property type="evidence" value="ECO:0007669"/>
    <property type="project" value="UniProtKB-KW"/>
</dbReference>
<feature type="domain" description="Alpha/beta hydrolase fold-3" evidence="2">
    <location>
        <begin position="86"/>
        <end position="293"/>
    </location>
</feature>
<dbReference type="EMBL" id="BMGP01000001">
    <property type="protein sequence ID" value="GGF16014.1"/>
    <property type="molecule type" value="Genomic_DNA"/>
</dbReference>
<comment type="caution">
    <text evidence="3">The sequence shown here is derived from an EMBL/GenBank/DDBJ whole genome shotgun (WGS) entry which is preliminary data.</text>
</comment>
<gene>
    <name evidence="3" type="ORF">GCM10011399_07290</name>
</gene>
<dbReference type="Gene3D" id="3.40.50.1820">
    <property type="entry name" value="alpha/beta hydrolase"/>
    <property type="match status" value="1"/>
</dbReference>
<evidence type="ECO:0000259" key="2">
    <source>
        <dbReference type="Pfam" id="PF07859"/>
    </source>
</evidence>
<evidence type="ECO:0000313" key="4">
    <source>
        <dbReference type="Proteomes" id="UP000598775"/>
    </source>
</evidence>
<dbReference type="RefSeq" id="WP_188673767.1">
    <property type="nucleotide sequence ID" value="NZ_BMGP01000001.1"/>
</dbReference>
<dbReference type="SUPFAM" id="SSF53474">
    <property type="entry name" value="alpha/beta-Hydrolases"/>
    <property type="match status" value="1"/>
</dbReference>
<dbReference type="Pfam" id="PF07859">
    <property type="entry name" value="Abhydrolase_3"/>
    <property type="match status" value="1"/>
</dbReference>
<dbReference type="InterPro" id="IPR050300">
    <property type="entry name" value="GDXG_lipolytic_enzyme"/>
</dbReference>
<evidence type="ECO:0000313" key="3">
    <source>
        <dbReference type="EMBL" id="GGF16014.1"/>
    </source>
</evidence>
<keyword evidence="1" id="KW-0378">Hydrolase</keyword>
<dbReference type="Proteomes" id="UP000598775">
    <property type="component" value="Unassembled WGS sequence"/>
</dbReference>
<protein>
    <submittedName>
        <fullName evidence="3">Esterase</fullName>
    </submittedName>
</protein>
<name>A0A917B1D9_9MICO</name>
<dbReference type="PANTHER" id="PTHR48081:SF8">
    <property type="entry name" value="ALPHA_BETA HYDROLASE FOLD-3 DOMAIN-CONTAINING PROTEIN-RELATED"/>
    <property type="match status" value="1"/>
</dbReference>
<reference evidence="3 4" key="1">
    <citation type="journal article" date="2014" name="Int. J. Syst. Evol. Microbiol.">
        <title>Complete genome sequence of Corynebacterium casei LMG S-19264T (=DSM 44701T), isolated from a smear-ripened cheese.</title>
        <authorList>
            <consortium name="US DOE Joint Genome Institute (JGI-PGF)"/>
            <person name="Walter F."/>
            <person name="Albersmeier A."/>
            <person name="Kalinowski J."/>
            <person name="Ruckert C."/>
        </authorList>
    </citation>
    <scope>NUCLEOTIDE SEQUENCE [LARGE SCALE GENOMIC DNA]</scope>
    <source>
        <strain evidence="3 4">CGMCC 1.12976</strain>
    </source>
</reference>
<dbReference type="AlphaFoldDB" id="A0A917B1D9"/>